<dbReference type="Proteomes" id="UP001163105">
    <property type="component" value="Unassembled WGS sequence"/>
</dbReference>
<evidence type="ECO:0000313" key="1">
    <source>
        <dbReference type="EMBL" id="KAJ6436549.1"/>
    </source>
</evidence>
<gene>
    <name evidence="1" type="ORF">O9K51_10915</name>
</gene>
<evidence type="ECO:0000313" key="2">
    <source>
        <dbReference type="Proteomes" id="UP001163105"/>
    </source>
</evidence>
<sequence length="79" mass="8475">MELAQSDFVTIVDMELAATEVGREQLQQHSVATACALSPSKAFWTVALAAAAGAWGSPHPIFLAQRFSQGRNRFVIEAA</sequence>
<accession>A0AB34FD11</accession>
<organism evidence="1 2">
    <name type="scientific">Purpureocillium lavendulum</name>
    <dbReference type="NCBI Taxonomy" id="1247861"/>
    <lineage>
        <taxon>Eukaryota</taxon>
        <taxon>Fungi</taxon>
        <taxon>Dikarya</taxon>
        <taxon>Ascomycota</taxon>
        <taxon>Pezizomycotina</taxon>
        <taxon>Sordariomycetes</taxon>
        <taxon>Hypocreomycetidae</taxon>
        <taxon>Hypocreales</taxon>
        <taxon>Ophiocordycipitaceae</taxon>
        <taxon>Purpureocillium</taxon>
    </lineage>
</organism>
<dbReference type="AlphaFoldDB" id="A0AB34FD11"/>
<keyword evidence="2" id="KW-1185">Reference proteome</keyword>
<reference evidence="1" key="1">
    <citation type="submission" date="2023-01" db="EMBL/GenBank/DDBJ databases">
        <title>The growth and conidiation of Purpureocillium lavendulum are regulated by nitrogen source and histone H3K14 acetylation.</title>
        <authorList>
            <person name="Tang P."/>
            <person name="Han J."/>
            <person name="Zhang C."/>
            <person name="Tang P."/>
            <person name="Qi F."/>
            <person name="Zhang K."/>
            <person name="Liang L."/>
        </authorList>
    </citation>
    <scope>NUCLEOTIDE SEQUENCE</scope>
    <source>
        <strain evidence="1">YMF1.00683</strain>
    </source>
</reference>
<proteinExistence type="predicted"/>
<comment type="caution">
    <text evidence="1">The sequence shown here is derived from an EMBL/GenBank/DDBJ whole genome shotgun (WGS) entry which is preliminary data.</text>
</comment>
<dbReference type="EMBL" id="JAQHRD010000020">
    <property type="protein sequence ID" value="KAJ6436549.1"/>
    <property type="molecule type" value="Genomic_DNA"/>
</dbReference>
<protein>
    <submittedName>
        <fullName evidence="1">Uncharacterized protein</fullName>
    </submittedName>
</protein>
<name>A0AB34FD11_9HYPO</name>